<dbReference type="PANTHER" id="PTHR33977">
    <property type="entry name" value="ZINC ION BINDING PROTEIN"/>
    <property type="match status" value="1"/>
</dbReference>
<gene>
    <name evidence="1" type="ORF">NC653_013088</name>
</gene>
<accession>A0AAD6W242</accession>
<dbReference type="EMBL" id="JAQIZT010000005">
    <property type="protein sequence ID" value="KAJ6996375.1"/>
    <property type="molecule type" value="Genomic_DNA"/>
</dbReference>
<keyword evidence="2" id="KW-1185">Reference proteome</keyword>
<evidence type="ECO:0000313" key="2">
    <source>
        <dbReference type="Proteomes" id="UP001164929"/>
    </source>
</evidence>
<evidence type="ECO:0000313" key="1">
    <source>
        <dbReference type="EMBL" id="KAJ6996375.1"/>
    </source>
</evidence>
<name>A0AAD6W242_9ROSI</name>
<organism evidence="1 2">
    <name type="scientific">Populus alba x Populus x berolinensis</name>
    <dbReference type="NCBI Taxonomy" id="444605"/>
    <lineage>
        <taxon>Eukaryota</taxon>
        <taxon>Viridiplantae</taxon>
        <taxon>Streptophyta</taxon>
        <taxon>Embryophyta</taxon>
        <taxon>Tracheophyta</taxon>
        <taxon>Spermatophyta</taxon>
        <taxon>Magnoliopsida</taxon>
        <taxon>eudicotyledons</taxon>
        <taxon>Gunneridae</taxon>
        <taxon>Pentapetalae</taxon>
        <taxon>rosids</taxon>
        <taxon>fabids</taxon>
        <taxon>Malpighiales</taxon>
        <taxon>Salicaceae</taxon>
        <taxon>Saliceae</taxon>
        <taxon>Populus</taxon>
    </lineage>
</organism>
<protein>
    <submittedName>
        <fullName evidence="1">Uncharacterized protein</fullName>
    </submittedName>
</protein>
<sequence length="244" mass="27339">MSMIYLGIPEENVLEKHIEGIQRFCGSNAKVNSLASQYVQKLGMIIKRSTHELDLDDQASIKILVAVNSTFGIKGLKVSYAQHALPATWILTRRSAKPDVAKWMKALPGRASSVWSLDGRSAFAAFGGGVDNTSSASEELIHDFVDQTAFIQYFKASWVPKIEMWLSTMRALPLANQEASYRFADESDSFQNVKEKYIESTSWNRALQIPDSFTVDDKDHLFAKISSQKDSNLAQIVSRLSRLR</sequence>
<dbReference type="AlphaFoldDB" id="A0AAD6W242"/>
<dbReference type="Proteomes" id="UP001164929">
    <property type="component" value="Chromosome 5"/>
</dbReference>
<reference evidence="1" key="1">
    <citation type="journal article" date="2023" name="Mol. Ecol. Resour.">
        <title>Chromosome-level genome assembly of a triploid poplar Populus alba 'Berolinensis'.</title>
        <authorList>
            <person name="Chen S."/>
            <person name="Yu Y."/>
            <person name="Wang X."/>
            <person name="Wang S."/>
            <person name="Zhang T."/>
            <person name="Zhou Y."/>
            <person name="He R."/>
            <person name="Meng N."/>
            <person name="Wang Y."/>
            <person name="Liu W."/>
            <person name="Liu Z."/>
            <person name="Liu J."/>
            <person name="Guo Q."/>
            <person name="Huang H."/>
            <person name="Sederoff R.R."/>
            <person name="Wang G."/>
            <person name="Qu G."/>
            <person name="Chen S."/>
        </authorList>
    </citation>
    <scope>NUCLEOTIDE SEQUENCE</scope>
    <source>
        <strain evidence="1">SC-2020</strain>
    </source>
</reference>
<comment type="caution">
    <text evidence="1">The sequence shown here is derived from an EMBL/GenBank/DDBJ whole genome shotgun (WGS) entry which is preliminary data.</text>
</comment>
<proteinExistence type="predicted"/>
<dbReference type="PANTHER" id="PTHR33977:SF2">
    <property type="entry name" value="OS09G0309100 PROTEIN"/>
    <property type="match status" value="1"/>
</dbReference>